<evidence type="ECO:0000256" key="4">
    <source>
        <dbReference type="ARBA" id="ARBA00022692"/>
    </source>
</evidence>
<dbReference type="PANTHER" id="PTHR34229">
    <property type="entry name" value="METAL TRANSPORT PROTEIN HI_1621-RELATED"/>
    <property type="match status" value="1"/>
</dbReference>
<feature type="transmembrane region" description="Helical" evidence="7">
    <location>
        <begin position="64"/>
        <end position="88"/>
    </location>
</feature>
<keyword evidence="2" id="KW-0813">Transport</keyword>
<proteinExistence type="predicted"/>
<feature type="transmembrane region" description="Helical" evidence="7">
    <location>
        <begin position="130"/>
        <end position="152"/>
    </location>
</feature>
<dbReference type="InterPro" id="IPR002751">
    <property type="entry name" value="CbiM/NikMN"/>
</dbReference>
<keyword evidence="5 7" id="KW-1133">Transmembrane helix</keyword>
<feature type="transmembrane region" description="Helical" evidence="7">
    <location>
        <begin position="164"/>
        <end position="186"/>
    </location>
</feature>
<keyword evidence="9" id="KW-1185">Reference proteome</keyword>
<dbReference type="Gene3D" id="1.10.1760.20">
    <property type="match status" value="1"/>
</dbReference>
<dbReference type="NCBIfam" id="NF004905">
    <property type="entry name" value="PRK06265.1-5"/>
    <property type="match status" value="1"/>
</dbReference>
<organism evidence="8 9">
    <name type="scientific">Magnetospirillum sulfuroxidans</name>
    <dbReference type="NCBI Taxonomy" id="611300"/>
    <lineage>
        <taxon>Bacteria</taxon>
        <taxon>Pseudomonadati</taxon>
        <taxon>Pseudomonadota</taxon>
        <taxon>Alphaproteobacteria</taxon>
        <taxon>Rhodospirillales</taxon>
        <taxon>Rhodospirillaceae</taxon>
        <taxon>Magnetospirillum</taxon>
    </lineage>
</organism>
<evidence type="ECO:0000256" key="3">
    <source>
        <dbReference type="ARBA" id="ARBA00022475"/>
    </source>
</evidence>
<feature type="transmembrane region" description="Helical" evidence="7">
    <location>
        <begin position="7"/>
        <end position="28"/>
    </location>
</feature>
<reference evidence="8 9" key="1">
    <citation type="submission" date="2021-04" db="EMBL/GenBank/DDBJ databases">
        <title>Magnetospirillum sulfuroxidans sp. nov., a facultative chemolithoautotrophic sulfur-oxidizing alphaproteobacterium isolated from freshwater sediment and proposals for Paramagetospirillum gen. nov., and Magnetospirillaceae fam. nov.</title>
        <authorList>
            <person name="Koziaeva V."/>
            <person name="Geelhoed J.S."/>
            <person name="Sorokin D.Y."/>
            <person name="Grouzdev D.S."/>
        </authorList>
    </citation>
    <scope>NUCLEOTIDE SEQUENCE [LARGE SCALE GENOMIC DNA]</scope>
    <source>
        <strain evidence="8 9">J10</strain>
    </source>
</reference>
<dbReference type="RefSeq" id="WP_211550609.1">
    <property type="nucleotide sequence ID" value="NZ_JAGTUF010000018.1"/>
</dbReference>
<protein>
    <submittedName>
        <fullName evidence="8">Cobalt transporter CbiM</fullName>
    </submittedName>
</protein>
<dbReference type="PANTHER" id="PTHR34229:SF1">
    <property type="entry name" value="METAL TRANSPORT PROTEIN HI_1621-RELATED"/>
    <property type="match status" value="1"/>
</dbReference>
<accession>A0ABS5IFF3</accession>
<comment type="subcellular location">
    <subcellularLocation>
        <location evidence="1">Cell membrane</location>
        <topology evidence="1">Multi-pass membrane protein</topology>
    </subcellularLocation>
</comment>
<comment type="caution">
    <text evidence="8">The sequence shown here is derived from an EMBL/GenBank/DDBJ whole genome shotgun (WGS) entry which is preliminary data.</text>
</comment>
<dbReference type="Pfam" id="PF01891">
    <property type="entry name" value="CbiM"/>
    <property type="match status" value="1"/>
</dbReference>
<dbReference type="Proteomes" id="UP000680714">
    <property type="component" value="Unassembled WGS sequence"/>
</dbReference>
<keyword evidence="3" id="KW-1003">Cell membrane</keyword>
<evidence type="ECO:0000256" key="2">
    <source>
        <dbReference type="ARBA" id="ARBA00022448"/>
    </source>
</evidence>
<evidence type="ECO:0000256" key="1">
    <source>
        <dbReference type="ARBA" id="ARBA00004651"/>
    </source>
</evidence>
<evidence type="ECO:0000256" key="6">
    <source>
        <dbReference type="ARBA" id="ARBA00023136"/>
    </source>
</evidence>
<sequence>MAHIPDGIVSVPVLVAGAVVSLGGLGMGLRRLTPERVPKVAVLAALFFVASLVHFPVGLTSVHLLLGGLAGVILGWAAFPAIAVGLILQAVLFGFGGLIVLGVNIANIALPAVLMGLLGRRFLARPTLAGIIAGGGAVAATALMVAVCLALSGREFLVGAKLLVFTYVPLMAVEAVFTAAVLGLLVKVKPEALEMSS</sequence>
<keyword evidence="4 7" id="KW-0812">Transmembrane</keyword>
<name>A0ABS5IFF3_9PROT</name>
<evidence type="ECO:0000256" key="5">
    <source>
        <dbReference type="ARBA" id="ARBA00022989"/>
    </source>
</evidence>
<dbReference type="EMBL" id="JAGTUF010000018">
    <property type="protein sequence ID" value="MBR9973151.1"/>
    <property type="molecule type" value="Genomic_DNA"/>
</dbReference>
<feature type="transmembrane region" description="Helical" evidence="7">
    <location>
        <begin position="40"/>
        <end position="57"/>
    </location>
</feature>
<feature type="transmembrane region" description="Helical" evidence="7">
    <location>
        <begin position="94"/>
        <end position="118"/>
    </location>
</feature>
<evidence type="ECO:0000313" key="9">
    <source>
        <dbReference type="Proteomes" id="UP000680714"/>
    </source>
</evidence>
<evidence type="ECO:0000256" key="7">
    <source>
        <dbReference type="SAM" id="Phobius"/>
    </source>
</evidence>
<evidence type="ECO:0000313" key="8">
    <source>
        <dbReference type="EMBL" id="MBR9973151.1"/>
    </source>
</evidence>
<keyword evidence="6 7" id="KW-0472">Membrane</keyword>
<gene>
    <name evidence="8" type="primary">cbiM</name>
    <name evidence="8" type="ORF">KEC16_15620</name>
</gene>